<dbReference type="Pfam" id="PF10318">
    <property type="entry name" value="7TM_GPCR_Srh"/>
    <property type="match status" value="1"/>
</dbReference>
<protein>
    <submittedName>
        <fullName evidence="1">Srh-41</fullName>
    </submittedName>
</protein>
<dbReference type="Proteomes" id="UP000005239">
    <property type="component" value="Unassembled WGS sequence"/>
</dbReference>
<gene>
    <name evidence="1" type="primary">WBGene00092584</name>
</gene>
<reference evidence="1" key="2">
    <citation type="submission" date="2022-06" db="UniProtKB">
        <authorList>
            <consortium name="EnsemblMetazoa"/>
        </authorList>
    </citation>
    <scope>IDENTIFICATION</scope>
    <source>
        <strain evidence="1">PS312</strain>
    </source>
</reference>
<reference evidence="2" key="1">
    <citation type="journal article" date="2008" name="Nat. Genet.">
        <title>The Pristionchus pacificus genome provides a unique perspective on nematode lifestyle and parasitism.</title>
        <authorList>
            <person name="Dieterich C."/>
            <person name="Clifton S.W."/>
            <person name="Schuster L.N."/>
            <person name="Chinwalla A."/>
            <person name="Delehaunty K."/>
            <person name="Dinkelacker I."/>
            <person name="Fulton L."/>
            <person name="Fulton R."/>
            <person name="Godfrey J."/>
            <person name="Minx P."/>
            <person name="Mitreva M."/>
            <person name="Roeseler W."/>
            <person name="Tian H."/>
            <person name="Witte H."/>
            <person name="Yang S.P."/>
            <person name="Wilson R.K."/>
            <person name="Sommer R.J."/>
        </authorList>
    </citation>
    <scope>NUCLEOTIDE SEQUENCE [LARGE SCALE GENOMIC DNA]</scope>
    <source>
        <strain evidence="2">PS312</strain>
    </source>
</reference>
<keyword evidence="2" id="KW-1185">Reference proteome</keyword>
<dbReference type="PANTHER" id="PTHR22941:SF26">
    <property type="entry name" value="SERPENTINE RECEPTOR, CLASS H"/>
    <property type="match status" value="1"/>
</dbReference>
<accession>A0A2A6C6F4</accession>
<organism evidence="1 2">
    <name type="scientific">Pristionchus pacificus</name>
    <name type="common">Parasitic nematode worm</name>
    <dbReference type="NCBI Taxonomy" id="54126"/>
    <lineage>
        <taxon>Eukaryota</taxon>
        <taxon>Metazoa</taxon>
        <taxon>Ecdysozoa</taxon>
        <taxon>Nematoda</taxon>
        <taxon>Chromadorea</taxon>
        <taxon>Rhabditida</taxon>
        <taxon>Rhabditina</taxon>
        <taxon>Diplogasteromorpha</taxon>
        <taxon>Diplogasteroidea</taxon>
        <taxon>Neodiplogasteridae</taxon>
        <taxon>Pristionchus</taxon>
    </lineage>
</organism>
<evidence type="ECO:0000313" key="1">
    <source>
        <dbReference type="EnsemblMetazoa" id="PPA03030.1"/>
    </source>
</evidence>
<dbReference type="InterPro" id="IPR019422">
    <property type="entry name" value="7TM_GPCR_serpentine_rcpt_Srh"/>
</dbReference>
<evidence type="ECO:0000313" key="2">
    <source>
        <dbReference type="Proteomes" id="UP000005239"/>
    </source>
</evidence>
<name>A0A2A6C6F4_PRIPA</name>
<dbReference type="PANTHER" id="PTHR22941">
    <property type="entry name" value="SERPENTINE RECEPTOR"/>
    <property type="match status" value="1"/>
</dbReference>
<accession>A0A8R1U587</accession>
<dbReference type="EnsemblMetazoa" id="PPA03030.1">
    <property type="protein sequence ID" value="PPA03030.1"/>
    <property type="gene ID" value="WBGene00092584"/>
</dbReference>
<proteinExistence type="predicted"/>
<sequence>MSDISSYEFRMRNLTLDVFWIGFMPVYQHSIGVVTVILSGLVIYLMLKRTPRHGQSLARYLILMQISILIVDLGWGFLVCPVFLFPLTAILCNGILCGSETGMHAGVVVLFQCTVQVAIALCLTLHYKYTAIAKLTNHRFVTTVEKTITRLIFAVALEMPVAVMIVAGVCQQEMHAFLRKEQQLPLVALIDDSDVSLSGVAYSITLFVWIPITLAIVVVVAILISVGGCIFWVVQTLRMLSVEISVISERTRKMQQQLTYTLVMQLGMPLGIQVLPMFIYVLSMSLFMFNPGSMNCLLCVQLCHASFHTVFLILTTPSYRRAVLCNAIQRKDTASTSVVEEEHLKFNMSEQGELSLETLPLDIVRITIDINGLHAIDFSSMELACGRISTQQQIAVTGNRAFILRSEYHWRSTSKACAPPTATLPPVFRIELESDLL</sequence>
<dbReference type="InterPro" id="IPR053220">
    <property type="entry name" value="Nematode_rcpt-like_serp_H"/>
</dbReference>
<dbReference type="AlphaFoldDB" id="A0A2A6C6F4"/>